<dbReference type="PANTHER" id="PTHR30582">
    <property type="entry name" value="L,D-TRANSPEPTIDASE"/>
    <property type="match status" value="1"/>
</dbReference>
<dbReference type="EMBL" id="JBBGZA010000001">
    <property type="protein sequence ID" value="MEJ5093158.1"/>
    <property type="molecule type" value="Genomic_DNA"/>
</dbReference>
<comment type="caution">
    <text evidence="10">The sequence shown here is derived from an EMBL/GenBank/DDBJ whole genome shotgun (WGS) entry which is preliminary data.</text>
</comment>
<sequence length="326" mass="33826">MTRPSAPAAALLGMLALLAGNPAAAQQSGPPGLSVVDAVQKLKPGGYLWAPQVAPDGPMMIVVSLRLQRAYVYRNGVMIGVSTISSGAKGHETPTGVFTVLQKDIDHKSNLYNGAPMPFMQRLTWDGIAMHAGNLPGYPASHGCIRLPLAFARLLYGATSKGMTVVITQDAPVPRVAPTPQLLKAGKTARSPSGDAGFWQPERATSGPVSIIVSAADRRVVVLRNGVEIGAAPVTLRGAIPRPAAYVASSVDAAGAHWTKVALPWDGKAANSPVAEDKDPISVDPRFRDRLLPLLVAGTTVVVTPDSLSSGSTGAPITLMTDTGEP</sequence>
<keyword evidence="3" id="KW-0808">Transferase</keyword>
<evidence type="ECO:0000256" key="6">
    <source>
        <dbReference type="ARBA" id="ARBA00023316"/>
    </source>
</evidence>
<organism evidence="10 11">
    <name type="scientific">Sphingomonas molluscorum</name>
    <dbReference type="NCBI Taxonomy" id="418184"/>
    <lineage>
        <taxon>Bacteria</taxon>
        <taxon>Pseudomonadati</taxon>
        <taxon>Pseudomonadota</taxon>
        <taxon>Alphaproteobacteria</taxon>
        <taxon>Sphingomonadales</taxon>
        <taxon>Sphingomonadaceae</taxon>
        <taxon>Sphingomonas</taxon>
    </lineage>
</organism>
<evidence type="ECO:0000256" key="4">
    <source>
        <dbReference type="ARBA" id="ARBA00022960"/>
    </source>
</evidence>
<gene>
    <name evidence="10" type="ORF">WH159_01175</name>
</gene>
<keyword evidence="8" id="KW-0732">Signal</keyword>
<dbReference type="SUPFAM" id="SSF141523">
    <property type="entry name" value="L,D-transpeptidase catalytic domain-like"/>
    <property type="match status" value="1"/>
</dbReference>
<name>A0ABU8Q236_9SPHN</name>
<feature type="active site" description="Nucleophile" evidence="7">
    <location>
        <position position="144"/>
    </location>
</feature>
<dbReference type="InterPro" id="IPR005490">
    <property type="entry name" value="LD_TPept_cat_dom"/>
</dbReference>
<dbReference type="Gene3D" id="2.40.440.10">
    <property type="entry name" value="L,D-transpeptidase catalytic domain-like"/>
    <property type="match status" value="1"/>
</dbReference>
<evidence type="ECO:0000313" key="11">
    <source>
        <dbReference type="Proteomes" id="UP001380365"/>
    </source>
</evidence>
<evidence type="ECO:0000256" key="7">
    <source>
        <dbReference type="PROSITE-ProRule" id="PRU01373"/>
    </source>
</evidence>
<dbReference type="PANTHER" id="PTHR30582:SF2">
    <property type="entry name" value="L,D-TRANSPEPTIDASE YCIB-RELATED"/>
    <property type="match status" value="1"/>
</dbReference>
<accession>A0ABU8Q236</accession>
<feature type="active site" description="Proton donor/acceptor" evidence="7">
    <location>
        <position position="131"/>
    </location>
</feature>
<proteinExistence type="inferred from homology"/>
<feature type="domain" description="L,D-TPase catalytic" evidence="9">
    <location>
        <begin position="59"/>
        <end position="168"/>
    </location>
</feature>
<dbReference type="Proteomes" id="UP001380365">
    <property type="component" value="Unassembled WGS sequence"/>
</dbReference>
<keyword evidence="5 7" id="KW-0573">Peptidoglycan synthesis</keyword>
<comment type="pathway">
    <text evidence="1 7">Cell wall biogenesis; peptidoglycan biosynthesis.</text>
</comment>
<evidence type="ECO:0000256" key="3">
    <source>
        <dbReference type="ARBA" id="ARBA00022679"/>
    </source>
</evidence>
<evidence type="ECO:0000256" key="8">
    <source>
        <dbReference type="SAM" id="SignalP"/>
    </source>
</evidence>
<dbReference type="PIRSF" id="PIRSF029342">
    <property type="entry name" value="UCP029342_ErfK/YbiS/YcfS/YnhG"/>
    <property type="match status" value="1"/>
</dbReference>
<evidence type="ECO:0000256" key="2">
    <source>
        <dbReference type="ARBA" id="ARBA00005992"/>
    </source>
</evidence>
<dbReference type="CDD" id="cd16913">
    <property type="entry name" value="YkuD_like"/>
    <property type="match status" value="1"/>
</dbReference>
<dbReference type="Pfam" id="PF03734">
    <property type="entry name" value="YkuD"/>
    <property type="match status" value="1"/>
</dbReference>
<dbReference type="InterPro" id="IPR038063">
    <property type="entry name" value="Transpep_catalytic_dom"/>
</dbReference>
<evidence type="ECO:0000256" key="1">
    <source>
        <dbReference type="ARBA" id="ARBA00004752"/>
    </source>
</evidence>
<evidence type="ECO:0000313" key="10">
    <source>
        <dbReference type="EMBL" id="MEJ5093158.1"/>
    </source>
</evidence>
<evidence type="ECO:0000259" key="9">
    <source>
        <dbReference type="PROSITE" id="PS52029"/>
    </source>
</evidence>
<dbReference type="InterPro" id="IPR050979">
    <property type="entry name" value="LD-transpeptidase"/>
</dbReference>
<keyword evidence="6 7" id="KW-0961">Cell wall biogenesis/degradation</keyword>
<dbReference type="InterPro" id="IPR016915">
    <property type="entry name" value="UCP029342"/>
</dbReference>
<dbReference type="PROSITE" id="PS52029">
    <property type="entry name" value="LD_TPASE"/>
    <property type="match status" value="1"/>
</dbReference>
<keyword evidence="4 7" id="KW-0133">Cell shape</keyword>
<evidence type="ECO:0000256" key="5">
    <source>
        <dbReference type="ARBA" id="ARBA00022984"/>
    </source>
</evidence>
<dbReference type="RefSeq" id="WP_239555223.1">
    <property type="nucleotide sequence ID" value="NZ_JBBGZA010000001.1"/>
</dbReference>
<keyword evidence="11" id="KW-1185">Reference proteome</keyword>
<comment type="similarity">
    <text evidence="2">Belongs to the YkuD family.</text>
</comment>
<feature type="chain" id="PRO_5046355795" evidence="8">
    <location>
        <begin position="26"/>
        <end position="326"/>
    </location>
</feature>
<protein>
    <submittedName>
        <fullName evidence="10">L,D-transpeptidase</fullName>
    </submittedName>
</protein>
<feature type="signal peptide" evidence="8">
    <location>
        <begin position="1"/>
        <end position="25"/>
    </location>
</feature>
<reference evidence="10 11" key="1">
    <citation type="submission" date="2023-12" db="EMBL/GenBank/DDBJ databases">
        <title>Gut-associated functions are favored during microbiome assembly across C. elegans life.</title>
        <authorList>
            <person name="Zimmermann J."/>
        </authorList>
    </citation>
    <scope>NUCLEOTIDE SEQUENCE [LARGE SCALE GENOMIC DNA]</scope>
    <source>
        <strain evidence="10 11">JUb134</strain>
    </source>
</reference>
<dbReference type="NCBIfam" id="NF004785">
    <property type="entry name" value="PRK06132.1-2"/>
    <property type="match status" value="1"/>
</dbReference>